<evidence type="ECO:0000313" key="2">
    <source>
        <dbReference type="Proteomes" id="UP000259610"/>
    </source>
</evidence>
<protein>
    <submittedName>
        <fullName evidence="1">Uncharacterized protein</fullName>
    </submittedName>
</protein>
<feature type="non-terminal residue" evidence="1">
    <location>
        <position position="1"/>
    </location>
</feature>
<accession>A0A3B9GZY2</accession>
<dbReference type="Proteomes" id="UP000259610">
    <property type="component" value="Unassembled WGS sequence"/>
</dbReference>
<comment type="caution">
    <text evidence="1">The sequence shown here is derived from an EMBL/GenBank/DDBJ whole genome shotgun (WGS) entry which is preliminary data.</text>
</comment>
<name>A0A3B9GZY2_9PROT</name>
<proteinExistence type="predicted"/>
<reference evidence="1 2" key="1">
    <citation type="journal article" date="2018" name="Nat. Biotechnol.">
        <title>A standardized bacterial taxonomy based on genome phylogeny substantially revises the tree of life.</title>
        <authorList>
            <person name="Parks D.H."/>
            <person name="Chuvochina M."/>
            <person name="Waite D.W."/>
            <person name="Rinke C."/>
            <person name="Skarshewski A."/>
            <person name="Chaumeil P.A."/>
            <person name="Hugenholtz P."/>
        </authorList>
    </citation>
    <scope>NUCLEOTIDE SEQUENCE [LARGE SCALE GENOMIC DNA]</scope>
    <source>
        <strain evidence="1">UBA8733</strain>
    </source>
</reference>
<sequence>RRNVQLYLQVARSLTPEVKAAWSDGRIGTRKLAIAIARQPAKTQAAILSAMEYDPIRNPAELAEWLRDSSLSMEHALFDVEEYRAAGGEVSYDPETDAPLIDDEAAFLKLQGERLEDHARKLTETLGLKTPPQKAAGWYERIQRGPRLISDRPTAAQAQGVPDGSYIEYAIATYTGEVALALVAPEGAPADAVKKAKSAAKASDAPEVQPYARKNWIAGSVARTQTVRKLISASPEAAMALVIVNTLRDHGRNGDYSESLLNLHRQHLIADQKDVERGLPGLASDLFADVDGFEGNEIADREKAVSGLMELEPADLAARFATVIASQTMDLVNRHAAGPGSTAEARAIAYWAKSNRSEDDAFDTALQDMDAIADEDWFSRYTTAQLEAITGPCGANLRVSEDNKKPKNRADLAAWLAANRNTAWTPPEARFLKEEDMAALVDAQLKGDAA</sequence>
<organism evidence="1 2">
    <name type="scientific">Hyphomonas adhaerens</name>
    <dbReference type="NCBI Taxonomy" id="81029"/>
    <lineage>
        <taxon>Bacteria</taxon>
        <taxon>Pseudomonadati</taxon>
        <taxon>Pseudomonadota</taxon>
        <taxon>Alphaproteobacteria</taxon>
        <taxon>Hyphomonadales</taxon>
        <taxon>Hyphomonadaceae</taxon>
        <taxon>Hyphomonas</taxon>
    </lineage>
</organism>
<dbReference type="EMBL" id="DMAN01000283">
    <property type="protein sequence ID" value="HAE28001.1"/>
    <property type="molecule type" value="Genomic_DNA"/>
</dbReference>
<evidence type="ECO:0000313" key="1">
    <source>
        <dbReference type="EMBL" id="HAE28001.1"/>
    </source>
</evidence>
<gene>
    <name evidence="1" type="ORF">DCG58_12630</name>
</gene>
<dbReference type="AlphaFoldDB" id="A0A3B9GZY2"/>
<dbReference type="RefSeq" id="WP_272989502.1">
    <property type="nucleotide sequence ID" value="NZ_CALCOC010000067.1"/>
</dbReference>